<gene>
    <name evidence="2" type="ORF">UFOPK1619_00447</name>
    <name evidence="3" type="ORF">UFOPK4057_00035</name>
</gene>
<evidence type="ECO:0000256" key="1">
    <source>
        <dbReference type="SAM" id="MobiDB-lite"/>
    </source>
</evidence>
<evidence type="ECO:0000313" key="2">
    <source>
        <dbReference type="EMBL" id="CAB4561963.1"/>
    </source>
</evidence>
<name>A0A6J7NZ91_9ZZZZ</name>
<feature type="region of interest" description="Disordered" evidence="1">
    <location>
        <begin position="175"/>
        <end position="199"/>
    </location>
</feature>
<sequence>MKLRTLTVLAGALGLLITVPSPVNAAAKQTVKVYMTGDCADGQAVEGVDEDDCELTVNVTPKASRRSAVLEVAYDPDEPEWEELDAGKTKNGRLVFDAPAVDEDDVWMDGVLLYRVTVKKSGVNKKFVSRTYKVAYTSADAAADDEDLMEDLEEETPEEKEFNDQMDKAQENNEKFNPQAGNQQQGTTTPPPSASQRSGMFNQACGSIAMAKTKCDAVIAARNGAEALAVLGPDAEKFCKALSKLNGGAELSCKDLMPKIFG</sequence>
<protein>
    <submittedName>
        <fullName evidence="3">Unannotated protein</fullName>
    </submittedName>
</protein>
<dbReference type="AlphaFoldDB" id="A0A6J7NZ91"/>
<organism evidence="3">
    <name type="scientific">freshwater metagenome</name>
    <dbReference type="NCBI Taxonomy" id="449393"/>
    <lineage>
        <taxon>unclassified sequences</taxon>
        <taxon>metagenomes</taxon>
        <taxon>ecological metagenomes</taxon>
    </lineage>
</organism>
<accession>A0A6J7NZ91</accession>
<evidence type="ECO:0000313" key="3">
    <source>
        <dbReference type="EMBL" id="CAB4996103.1"/>
    </source>
</evidence>
<reference evidence="3" key="1">
    <citation type="submission" date="2020-05" db="EMBL/GenBank/DDBJ databases">
        <authorList>
            <person name="Chiriac C."/>
            <person name="Salcher M."/>
            <person name="Ghai R."/>
            <person name="Kavagutti S V."/>
        </authorList>
    </citation>
    <scope>NUCLEOTIDE SEQUENCE</scope>
</reference>
<proteinExistence type="predicted"/>
<dbReference type="EMBL" id="CAEZTI010000067">
    <property type="protein sequence ID" value="CAB4561963.1"/>
    <property type="molecule type" value="Genomic_DNA"/>
</dbReference>
<dbReference type="EMBL" id="CAFBPC010000003">
    <property type="protein sequence ID" value="CAB4996103.1"/>
    <property type="molecule type" value="Genomic_DNA"/>
</dbReference>